<dbReference type="PANTHER" id="PTHR43386">
    <property type="entry name" value="OLIGOPEPTIDE TRANSPORT SYSTEM PERMEASE PROTEIN APPC"/>
    <property type="match status" value="1"/>
</dbReference>
<protein>
    <submittedName>
        <fullName evidence="9">ABC transporter permease</fullName>
    </submittedName>
</protein>
<dbReference type="RefSeq" id="WP_345525334.1">
    <property type="nucleotide sequence ID" value="NZ_BAABKN010000005.1"/>
</dbReference>
<dbReference type="CDD" id="cd06261">
    <property type="entry name" value="TM_PBP2"/>
    <property type="match status" value="1"/>
</dbReference>
<dbReference type="InterPro" id="IPR050366">
    <property type="entry name" value="BP-dependent_transpt_permease"/>
</dbReference>
<evidence type="ECO:0000256" key="6">
    <source>
        <dbReference type="ARBA" id="ARBA00023136"/>
    </source>
</evidence>
<keyword evidence="3" id="KW-1003">Cell membrane</keyword>
<gene>
    <name evidence="9" type="ORF">GCM10023350_08390</name>
</gene>
<evidence type="ECO:0000256" key="4">
    <source>
        <dbReference type="ARBA" id="ARBA00022692"/>
    </source>
</evidence>
<keyword evidence="5 7" id="KW-1133">Transmembrane helix</keyword>
<feature type="domain" description="ABC transmembrane type-1" evidence="8">
    <location>
        <begin position="104"/>
        <end position="294"/>
    </location>
</feature>
<sequence>MTDLVHHPATPTVTPAVVTAPELLVLEPSVGRGPTRRLRRRPRELHLHLVLLTLLVLVAVFPGLAATHDPLALDGMPFQPPSGSFWFGTDEIGRDLWSRVVHGLRISFFSSALAVVVALVLGSVVGIASGVRRGGVLDRLLSILTEAVMAVPAVLLALAAITAYGRGAYIAAVAIGVAEATGFARLVRGLVIQAQTLGYVEAARTCGTQPWRVLTRHVIPAVYPPVLSYTAMHFGLAMLAIGSLSYLGFGEAPPSPEWGVLIAGGQKYLVHAWWVAIIPGVALTAVVVLLNRIAFLLQENRP</sequence>
<feature type="transmembrane region" description="Helical" evidence="7">
    <location>
        <begin position="106"/>
        <end position="128"/>
    </location>
</feature>
<organism evidence="9 10">
    <name type="scientific">Nocardioides endophyticus</name>
    <dbReference type="NCBI Taxonomy" id="1353775"/>
    <lineage>
        <taxon>Bacteria</taxon>
        <taxon>Bacillati</taxon>
        <taxon>Actinomycetota</taxon>
        <taxon>Actinomycetes</taxon>
        <taxon>Propionibacteriales</taxon>
        <taxon>Nocardioidaceae</taxon>
        <taxon>Nocardioides</taxon>
    </lineage>
</organism>
<evidence type="ECO:0000259" key="8">
    <source>
        <dbReference type="PROSITE" id="PS50928"/>
    </source>
</evidence>
<comment type="caution">
    <text evidence="9">The sequence shown here is derived from an EMBL/GenBank/DDBJ whole genome shotgun (WGS) entry which is preliminary data.</text>
</comment>
<dbReference type="Pfam" id="PF00528">
    <property type="entry name" value="BPD_transp_1"/>
    <property type="match status" value="1"/>
</dbReference>
<dbReference type="InterPro" id="IPR035906">
    <property type="entry name" value="MetI-like_sf"/>
</dbReference>
<reference evidence="10" key="1">
    <citation type="journal article" date="2019" name="Int. J. Syst. Evol. Microbiol.">
        <title>The Global Catalogue of Microorganisms (GCM) 10K type strain sequencing project: providing services to taxonomists for standard genome sequencing and annotation.</title>
        <authorList>
            <consortium name="The Broad Institute Genomics Platform"/>
            <consortium name="The Broad Institute Genome Sequencing Center for Infectious Disease"/>
            <person name="Wu L."/>
            <person name="Ma J."/>
        </authorList>
    </citation>
    <scope>NUCLEOTIDE SEQUENCE [LARGE SCALE GENOMIC DNA]</scope>
    <source>
        <strain evidence="10">JCM 18532</strain>
    </source>
</reference>
<evidence type="ECO:0000256" key="7">
    <source>
        <dbReference type="RuleBase" id="RU363032"/>
    </source>
</evidence>
<name>A0ABP8YHS3_9ACTN</name>
<comment type="similarity">
    <text evidence="7">Belongs to the binding-protein-dependent transport system permease family.</text>
</comment>
<evidence type="ECO:0000313" key="9">
    <source>
        <dbReference type="EMBL" id="GAA4727678.1"/>
    </source>
</evidence>
<comment type="subcellular location">
    <subcellularLocation>
        <location evidence="1 7">Cell membrane</location>
        <topology evidence="1 7">Multi-pass membrane protein</topology>
    </subcellularLocation>
</comment>
<dbReference type="InterPro" id="IPR000515">
    <property type="entry name" value="MetI-like"/>
</dbReference>
<keyword evidence="2 7" id="KW-0813">Transport</keyword>
<feature type="transmembrane region" description="Helical" evidence="7">
    <location>
        <begin position="226"/>
        <end position="248"/>
    </location>
</feature>
<dbReference type="SUPFAM" id="SSF161098">
    <property type="entry name" value="MetI-like"/>
    <property type="match status" value="1"/>
</dbReference>
<feature type="transmembrane region" description="Helical" evidence="7">
    <location>
        <begin position="268"/>
        <end position="291"/>
    </location>
</feature>
<feature type="transmembrane region" description="Helical" evidence="7">
    <location>
        <begin position="167"/>
        <end position="187"/>
    </location>
</feature>
<evidence type="ECO:0000256" key="3">
    <source>
        <dbReference type="ARBA" id="ARBA00022475"/>
    </source>
</evidence>
<dbReference type="PROSITE" id="PS50928">
    <property type="entry name" value="ABC_TM1"/>
    <property type="match status" value="1"/>
</dbReference>
<accession>A0ABP8YHS3</accession>
<dbReference type="Gene3D" id="1.10.3720.10">
    <property type="entry name" value="MetI-like"/>
    <property type="match status" value="1"/>
</dbReference>
<feature type="transmembrane region" description="Helical" evidence="7">
    <location>
        <begin position="140"/>
        <end position="161"/>
    </location>
</feature>
<keyword evidence="6 7" id="KW-0472">Membrane</keyword>
<evidence type="ECO:0000256" key="5">
    <source>
        <dbReference type="ARBA" id="ARBA00022989"/>
    </source>
</evidence>
<proteinExistence type="inferred from homology"/>
<keyword evidence="4 7" id="KW-0812">Transmembrane</keyword>
<dbReference type="EMBL" id="BAABKN010000005">
    <property type="protein sequence ID" value="GAA4727678.1"/>
    <property type="molecule type" value="Genomic_DNA"/>
</dbReference>
<feature type="transmembrane region" description="Helical" evidence="7">
    <location>
        <begin position="45"/>
        <end position="66"/>
    </location>
</feature>
<keyword evidence="10" id="KW-1185">Reference proteome</keyword>
<dbReference type="Proteomes" id="UP001499882">
    <property type="component" value="Unassembled WGS sequence"/>
</dbReference>
<dbReference type="PANTHER" id="PTHR43386:SF25">
    <property type="entry name" value="PEPTIDE ABC TRANSPORTER PERMEASE PROTEIN"/>
    <property type="match status" value="1"/>
</dbReference>
<evidence type="ECO:0000256" key="1">
    <source>
        <dbReference type="ARBA" id="ARBA00004651"/>
    </source>
</evidence>
<evidence type="ECO:0000313" key="10">
    <source>
        <dbReference type="Proteomes" id="UP001499882"/>
    </source>
</evidence>
<evidence type="ECO:0000256" key="2">
    <source>
        <dbReference type="ARBA" id="ARBA00022448"/>
    </source>
</evidence>